<protein>
    <submittedName>
        <fullName evidence="2">Uncharacterized protein</fullName>
    </submittedName>
</protein>
<evidence type="ECO:0000256" key="1">
    <source>
        <dbReference type="SAM" id="Phobius"/>
    </source>
</evidence>
<feature type="transmembrane region" description="Helical" evidence="1">
    <location>
        <begin position="26"/>
        <end position="50"/>
    </location>
</feature>
<dbReference type="AlphaFoldDB" id="A0AAD8MKP9"/>
<comment type="caution">
    <text evidence="2">The sequence shown here is derived from an EMBL/GenBank/DDBJ whole genome shotgun (WGS) entry which is preliminary data.</text>
</comment>
<keyword evidence="1" id="KW-0812">Transmembrane</keyword>
<dbReference type="EMBL" id="JAUIZM010000007">
    <property type="protein sequence ID" value="KAK1376891.1"/>
    <property type="molecule type" value="Genomic_DNA"/>
</dbReference>
<accession>A0AAD8MKP9</accession>
<name>A0AAD8MKP9_9APIA</name>
<evidence type="ECO:0000313" key="3">
    <source>
        <dbReference type="Proteomes" id="UP001237642"/>
    </source>
</evidence>
<reference evidence="2" key="1">
    <citation type="submission" date="2023-02" db="EMBL/GenBank/DDBJ databases">
        <title>Genome of toxic invasive species Heracleum sosnowskyi carries increased number of genes despite the absence of recent whole-genome duplications.</title>
        <authorList>
            <person name="Schelkunov M."/>
            <person name="Shtratnikova V."/>
            <person name="Makarenko M."/>
            <person name="Klepikova A."/>
            <person name="Omelchenko D."/>
            <person name="Novikova G."/>
            <person name="Obukhova E."/>
            <person name="Bogdanov V."/>
            <person name="Penin A."/>
            <person name="Logacheva M."/>
        </authorList>
    </citation>
    <scope>NUCLEOTIDE SEQUENCE</scope>
    <source>
        <strain evidence="2">Hsosn_3</strain>
        <tissue evidence="2">Leaf</tissue>
    </source>
</reference>
<dbReference type="Proteomes" id="UP001237642">
    <property type="component" value="Unassembled WGS sequence"/>
</dbReference>
<reference evidence="2" key="2">
    <citation type="submission" date="2023-05" db="EMBL/GenBank/DDBJ databases">
        <authorList>
            <person name="Schelkunov M.I."/>
        </authorList>
    </citation>
    <scope>NUCLEOTIDE SEQUENCE</scope>
    <source>
        <strain evidence="2">Hsosn_3</strain>
        <tissue evidence="2">Leaf</tissue>
    </source>
</reference>
<keyword evidence="3" id="KW-1185">Reference proteome</keyword>
<sequence length="240" mass="27201">MSVTLTRDDGLPCSQPYTAKSVSCCAIVLGNIIILCAPICLVFVCLTIYYNAFVETSYAEIPTIKIDSITVSSFNLSNPMSAHWNINMTMHTTDSSLDFPDSSISFFHKSKEDALWMTRLKGFNMRPENTTVHFALDFGGLVHVNDTTVRAIGDQITNNHGAVEFNVQFKADHPRGRKIDPLRKFFRGIEVNMLIICSDVLLLFESPDKTRAYMLMTNNQAWEVVHPVYMRSHSVRYLIY</sequence>
<keyword evidence="1" id="KW-0472">Membrane</keyword>
<proteinExistence type="predicted"/>
<organism evidence="2 3">
    <name type="scientific">Heracleum sosnowskyi</name>
    <dbReference type="NCBI Taxonomy" id="360622"/>
    <lineage>
        <taxon>Eukaryota</taxon>
        <taxon>Viridiplantae</taxon>
        <taxon>Streptophyta</taxon>
        <taxon>Embryophyta</taxon>
        <taxon>Tracheophyta</taxon>
        <taxon>Spermatophyta</taxon>
        <taxon>Magnoliopsida</taxon>
        <taxon>eudicotyledons</taxon>
        <taxon>Gunneridae</taxon>
        <taxon>Pentapetalae</taxon>
        <taxon>asterids</taxon>
        <taxon>campanulids</taxon>
        <taxon>Apiales</taxon>
        <taxon>Apiaceae</taxon>
        <taxon>Apioideae</taxon>
        <taxon>apioid superclade</taxon>
        <taxon>Tordylieae</taxon>
        <taxon>Tordyliinae</taxon>
        <taxon>Heracleum</taxon>
    </lineage>
</organism>
<evidence type="ECO:0000313" key="2">
    <source>
        <dbReference type="EMBL" id="KAK1376891.1"/>
    </source>
</evidence>
<gene>
    <name evidence="2" type="ORF">POM88_033084</name>
</gene>
<keyword evidence="1" id="KW-1133">Transmembrane helix</keyword>